<feature type="transmembrane region" description="Helical" evidence="1">
    <location>
        <begin position="95"/>
        <end position="117"/>
    </location>
</feature>
<dbReference type="EMBL" id="UINC01129528">
    <property type="protein sequence ID" value="SVD09976.1"/>
    <property type="molecule type" value="Genomic_DNA"/>
</dbReference>
<evidence type="ECO:0000259" key="2">
    <source>
        <dbReference type="Pfam" id="PF00892"/>
    </source>
</evidence>
<reference evidence="3" key="1">
    <citation type="submission" date="2018-05" db="EMBL/GenBank/DDBJ databases">
        <authorList>
            <person name="Lanie J.A."/>
            <person name="Ng W.-L."/>
            <person name="Kazmierczak K.M."/>
            <person name="Andrzejewski T.M."/>
            <person name="Davidsen T.M."/>
            <person name="Wayne K.J."/>
            <person name="Tettelin H."/>
            <person name="Glass J.I."/>
            <person name="Rusch D."/>
            <person name="Podicherti R."/>
            <person name="Tsui H.-C.T."/>
            <person name="Winkler M.E."/>
        </authorList>
    </citation>
    <scope>NUCLEOTIDE SEQUENCE</scope>
</reference>
<dbReference type="AlphaFoldDB" id="A0A382SJD8"/>
<feature type="transmembrane region" description="Helical" evidence="1">
    <location>
        <begin position="262"/>
        <end position="281"/>
    </location>
</feature>
<dbReference type="InterPro" id="IPR000620">
    <property type="entry name" value="EamA_dom"/>
</dbReference>
<evidence type="ECO:0000313" key="3">
    <source>
        <dbReference type="EMBL" id="SVD09976.1"/>
    </source>
</evidence>
<organism evidence="3">
    <name type="scientific">marine metagenome</name>
    <dbReference type="NCBI Taxonomy" id="408172"/>
    <lineage>
        <taxon>unclassified sequences</taxon>
        <taxon>metagenomes</taxon>
        <taxon>ecological metagenomes</taxon>
    </lineage>
</organism>
<dbReference type="InterPro" id="IPR037185">
    <property type="entry name" value="EmrE-like"/>
</dbReference>
<dbReference type="PANTHER" id="PTHR22911">
    <property type="entry name" value="ACYL-MALONYL CONDENSING ENZYME-RELATED"/>
    <property type="match status" value="1"/>
</dbReference>
<dbReference type="GO" id="GO:0016020">
    <property type="term" value="C:membrane"/>
    <property type="evidence" value="ECO:0007669"/>
    <property type="project" value="InterPro"/>
</dbReference>
<feature type="domain" description="EamA" evidence="2">
    <location>
        <begin position="151"/>
        <end position="276"/>
    </location>
</feature>
<keyword evidence="1" id="KW-0472">Membrane</keyword>
<feature type="transmembrane region" description="Helical" evidence="1">
    <location>
        <begin position="34"/>
        <end position="57"/>
    </location>
</feature>
<feature type="transmembrane region" description="Helical" evidence="1">
    <location>
        <begin position="69"/>
        <end position="89"/>
    </location>
</feature>
<dbReference type="PANTHER" id="PTHR22911:SF103">
    <property type="entry name" value="BLR2811 PROTEIN"/>
    <property type="match status" value="1"/>
</dbReference>
<sequence length="287" mass="33759">MFKNSTQNGIFFMLLSLFFFSTQDVQVKYISTYYNIFFIIWIKSIAQLIVVFLFLIIKERKNYFKSKNYPIQIFRGCCLSSATILYFFGLKNLEMNLAAALSFVSPFVVSIFGFFLLKEKVSIKRWLVIILGFSGVLIITRPGFIEFNFSFFFVLSAAIFWSLFQIFSRFLREDGAFNMLMISSFVCFIFSSFFVYFNFQEIKSFKVFIFLLSLGIWAAFGEYFLIKAYSSAKASIIAPFFYLQMIFYTFYGYFIFSEIPDYYTIFGCLILIIFGIINMKLSEKEID</sequence>
<dbReference type="SUPFAM" id="SSF103481">
    <property type="entry name" value="Multidrug resistance efflux transporter EmrE"/>
    <property type="match status" value="2"/>
</dbReference>
<dbReference type="Pfam" id="PF00892">
    <property type="entry name" value="EamA"/>
    <property type="match status" value="2"/>
</dbReference>
<evidence type="ECO:0000256" key="1">
    <source>
        <dbReference type="SAM" id="Phobius"/>
    </source>
</evidence>
<feature type="transmembrane region" description="Helical" evidence="1">
    <location>
        <begin position="150"/>
        <end position="167"/>
    </location>
</feature>
<gene>
    <name evidence="3" type="ORF">METZ01_LOCUS362830</name>
</gene>
<accession>A0A382SJD8</accession>
<feature type="transmembrane region" description="Helical" evidence="1">
    <location>
        <begin position="237"/>
        <end position="256"/>
    </location>
</feature>
<dbReference type="Gene3D" id="1.10.3730.20">
    <property type="match status" value="1"/>
</dbReference>
<keyword evidence="1" id="KW-1133">Transmembrane helix</keyword>
<keyword evidence="1" id="KW-0812">Transmembrane</keyword>
<feature type="transmembrane region" description="Helical" evidence="1">
    <location>
        <begin position="205"/>
        <end position="225"/>
    </location>
</feature>
<feature type="transmembrane region" description="Helical" evidence="1">
    <location>
        <begin position="179"/>
        <end position="199"/>
    </location>
</feature>
<proteinExistence type="predicted"/>
<feature type="transmembrane region" description="Helical" evidence="1">
    <location>
        <begin position="126"/>
        <end position="144"/>
    </location>
</feature>
<protein>
    <recommendedName>
        <fullName evidence="2">EamA domain-containing protein</fullName>
    </recommendedName>
</protein>
<feature type="domain" description="EamA" evidence="2">
    <location>
        <begin position="8"/>
        <end position="140"/>
    </location>
</feature>
<name>A0A382SJD8_9ZZZZ</name>